<name>A0A0F7SP09_PHARH</name>
<dbReference type="InterPro" id="IPR013785">
    <property type="entry name" value="Aldolase_TIM"/>
</dbReference>
<feature type="domain" description="NADH:flavin oxidoreductase/NADH oxidase N-terminal" evidence="7">
    <location>
        <begin position="42"/>
        <end position="410"/>
    </location>
</feature>
<evidence type="ECO:0000313" key="8">
    <source>
        <dbReference type="EMBL" id="CED83807.1"/>
    </source>
</evidence>
<evidence type="ECO:0000256" key="4">
    <source>
        <dbReference type="ARBA" id="ARBA00022857"/>
    </source>
</evidence>
<accession>A0A0F7SP09</accession>
<evidence type="ECO:0000259" key="7">
    <source>
        <dbReference type="Pfam" id="PF00724"/>
    </source>
</evidence>
<dbReference type="CDD" id="cd02932">
    <property type="entry name" value="OYE_YqiM_FMN"/>
    <property type="match status" value="1"/>
</dbReference>
<keyword evidence="4" id="KW-0521">NADP</keyword>
<comment type="cofactor">
    <cofactor evidence="1">
        <name>FMN</name>
        <dbReference type="ChEBI" id="CHEBI:58210"/>
    </cofactor>
</comment>
<dbReference type="Pfam" id="PF00724">
    <property type="entry name" value="Oxidored_FMN"/>
    <property type="match status" value="1"/>
</dbReference>
<evidence type="ECO:0000256" key="5">
    <source>
        <dbReference type="ARBA" id="ARBA00023002"/>
    </source>
</evidence>
<proteinExistence type="predicted"/>
<dbReference type="EMBL" id="LN483157">
    <property type="protein sequence ID" value="CED83807.1"/>
    <property type="molecule type" value="Genomic_DNA"/>
</dbReference>
<dbReference type="InterPro" id="IPR001155">
    <property type="entry name" value="OxRdtase_FMN_N"/>
</dbReference>
<protein>
    <submittedName>
        <fullName evidence="8">NADH:flavin oxidoreductase/12-oxophytodienoate reductase</fullName>
    </submittedName>
</protein>
<evidence type="ECO:0000256" key="6">
    <source>
        <dbReference type="SAM" id="MobiDB-lite"/>
    </source>
</evidence>
<dbReference type="PANTHER" id="PTHR43303">
    <property type="entry name" value="NADPH DEHYDROGENASE C23G7.10C-RELATED"/>
    <property type="match status" value="1"/>
</dbReference>
<organism evidence="8">
    <name type="scientific">Phaffia rhodozyma</name>
    <name type="common">Yeast</name>
    <name type="synonym">Xanthophyllomyces dendrorhous</name>
    <dbReference type="NCBI Taxonomy" id="264483"/>
    <lineage>
        <taxon>Eukaryota</taxon>
        <taxon>Fungi</taxon>
        <taxon>Dikarya</taxon>
        <taxon>Basidiomycota</taxon>
        <taxon>Agaricomycotina</taxon>
        <taxon>Tremellomycetes</taxon>
        <taxon>Cystofilobasidiales</taxon>
        <taxon>Mrakiaceae</taxon>
        <taxon>Phaffia</taxon>
    </lineage>
</organism>
<dbReference type="AlphaFoldDB" id="A0A0F7SP09"/>
<reference evidence="8" key="1">
    <citation type="submission" date="2014-08" db="EMBL/GenBank/DDBJ databases">
        <authorList>
            <person name="Sharma Rahul"/>
            <person name="Thines Marco"/>
        </authorList>
    </citation>
    <scope>NUCLEOTIDE SEQUENCE</scope>
</reference>
<keyword evidence="2" id="KW-0285">Flavoprotein</keyword>
<sequence length="452" mass="50101">MSLSRNEPVPGMPYFLPLNSPAIGSEIVEHTIKVGGPRLKSFEPLNIRDVTFKNRLWVSPMCMYSAEDGHQTDFVSGSSTFGDYANDLLISIVVPQHIGGFAIRGVGAICLEAHAVLPEGRITPQDAGIWKDSQIEPLKRLVEFCHARTKIGIQLAHAGRKASTKAPWVAKAPAGPQSDVASEDDGGWPDNVYAPSAIPFQETYPQPIEASKEYIENLVQAFKDATERCKKIGFDFIEIHGAHGYLIHSFVSPLSNSRTDEYGGSFENRIRLSKLVSKEVRAIWDRPLFYRISASDWADGPERDQNSGEWVQWGLVQSVMLSKELETLGIDLIDTSSGGLWSKQKIEIKPGYQVHFAEVIRSETSLRVGAVGLLTTAEQIEDVLQEGQADVVFLARELLRNADFVIECAEKLGVVVKPANQYERAWTRMSSGINSKRSKYHKEVDTRSSTPS</sequence>
<dbReference type="InterPro" id="IPR044152">
    <property type="entry name" value="YqjM-like"/>
</dbReference>
<dbReference type="GO" id="GO:0010181">
    <property type="term" value="F:FMN binding"/>
    <property type="evidence" value="ECO:0007669"/>
    <property type="project" value="InterPro"/>
</dbReference>
<evidence type="ECO:0000256" key="1">
    <source>
        <dbReference type="ARBA" id="ARBA00001917"/>
    </source>
</evidence>
<dbReference type="PANTHER" id="PTHR43303:SF4">
    <property type="entry name" value="NADPH DEHYDROGENASE C23G7.10C-RELATED"/>
    <property type="match status" value="1"/>
</dbReference>
<evidence type="ECO:0000256" key="3">
    <source>
        <dbReference type="ARBA" id="ARBA00022643"/>
    </source>
</evidence>
<dbReference type="Gene3D" id="3.20.20.70">
    <property type="entry name" value="Aldolase class I"/>
    <property type="match status" value="1"/>
</dbReference>
<dbReference type="SUPFAM" id="SSF51395">
    <property type="entry name" value="FMN-linked oxidoreductases"/>
    <property type="match status" value="1"/>
</dbReference>
<keyword evidence="3" id="KW-0288">FMN</keyword>
<evidence type="ECO:0000256" key="2">
    <source>
        <dbReference type="ARBA" id="ARBA00022630"/>
    </source>
</evidence>
<keyword evidence="5" id="KW-0560">Oxidoreductase</keyword>
<dbReference type="GO" id="GO:0003959">
    <property type="term" value="F:NADPH dehydrogenase activity"/>
    <property type="evidence" value="ECO:0007669"/>
    <property type="project" value="InterPro"/>
</dbReference>
<feature type="region of interest" description="Disordered" evidence="6">
    <location>
        <begin position="166"/>
        <end position="186"/>
    </location>
</feature>
<dbReference type="GO" id="GO:0050661">
    <property type="term" value="F:NADP binding"/>
    <property type="evidence" value="ECO:0007669"/>
    <property type="project" value="InterPro"/>
</dbReference>